<comment type="similarity">
    <text evidence="2">Belongs to the peptidase M20A family.</text>
</comment>
<proteinExistence type="inferred from homology"/>
<feature type="domain" description="Peptidase M20 dimerisation" evidence="6">
    <location>
        <begin position="183"/>
        <end position="278"/>
    </location>
</feature>
<gene>
    <name evidence="7" type="ORF">GGD46_005981</name>
</gene>
<dbReference type="InterPro" id="IPR002933">
    <property type="entry name" value="Peptidase_M20"/>
</dbReference>
<protein>
    <submittedName>
        <fullName evidence="7">Succinyl-diaminopimelate desuccinylase</fullName>
        <ecNumber evidence="7">3.5.1.18</ecNumber>
    </submittedName>
</protein>
<dbReference type="PANTHER" id="PTHR43808:SF8">
    <property type="entry name" value="PEPTIDASE M20 DIMERISATION DOMAIN-CONTAINING PROTEIN"/>
    <property type="match status" value="1"/>
</dbReference>
<sequence>MYIEDKLTSGTCDTPLDLLCKLVRIESCDPPGREIEVARSLEAELIRAGVQVELDEFAPGRANLLARLPGAGTKPPLVFSAHLDTVPVGTTGWTEEPFGGHIRDGRLYGRGASDMKSGVVAMTAALLEIAATGTPLTGDLLLAFSAGESSNCLGAKRFVERRTFAEAGAILVSEPSSLELIIAEMGVLWLRATAFGRVGHVSGDGGDNAIMKMVSILPQIQSVPLPCTDHPLLPEPTIRIGTIHGGAAVNVTPDRCFVDIDVRIHPGTAPSEILDLLEPLGLDLEILDFKPSVETAIDHPFTQTCLQACAANRSQAPRISGVAYYSDATIYTSAFETPFVIIGPGELGMSGQTDEFVEIEKFNQAIAIYRAIAESYLK</sequence>
<comment type="cofactor">
    <cofactor evidence="1">
        <name>Zn(2+)</name>
        <dbReference type="ChEBI" id="CHEBI:29105"/>
    </cofactor>
</comment>
<dbReference type="Gene3D" id="3.40.630.10">
    <property type="entry name" value="Zn peptidases"/>
    <property type="match status" value="2"/>
</dbReference>
<dbReference type="EC" id="3.5.1.18" evidence="7"/>
<dbReference type="EMBL" id="JACHBG010000025">
    <property type="protein sequence ID" value="MBB6488661.1"/>
    <property type="molecule type" value="Genomic_DNA"/>
</dbReference>
<evidence type="ECO:0000256" key="4">
    <source>
        <dbReference type="ARBA" id="ARBA00022801"/>
    </source>
</evidence>
<dbReference type="InterPro" id="IPR050072">
    <property type="entry name" value="Peptidase_M20A"/>
</dbReference>
<evidence type="ECO:0000256" key="2">
    <source>
        <dbReference type="ARBA" id="ARBA00006247"/>
    </source>
</evidence>
<dbReference type="PANTHER" id="PTHR43808">
    <property type="entry name" value="ACETYLORNITHINE DEACETYLASE"/>
    <property type="match status" value="1"/>
</dbReference>
<dbReference type="InterPro" id="IPR036264">
    <property type="entry name" value="Bact_exopeptidase_dim_dom"/>
</dbReference>
<dbReference type="AlphaFoldDB" id="A0A7X0MFN1"/>
<name>A0A7X0MFN1_9HYPH</name>
<dbReference type="SUPFAM" id="SSF53187">
    <property type="entry name" value="Zn-dependent exopeptidases"/>
    <property type="match status" value="1"/>
</dbReference>
<dbReference type="GO" id="GO:0009014">
    <property type="term" value="F:succinyl-diaminopimelate desuccinylase activity"/>
    <property type="evidence" value="ECO:0007669"/>
    <property type="project" value="UniProtKB-EC"/>
</dbReference>
<keyword evidence="5" id="KW-0862">Zinc</keyword>
<accession>A0A7X0MFN1</accession>
<organism evidence="7 8">
    <name type="scientific">Rhizobium lusitanum</name>
    <dbReference type="NCBI Taxonomy" id="293958"/>
    <lineage>
        <taxon>Bacteria</taxon>
        <taxon>Pseudomonadati</taxon>
        <taxon>Pseudomonadota</taxon>
        <taxon>Alphaproteobacteria</taxon>
        <taxon>Hyphomicrobiales</taxon>
        <taxon>Rhizobiaceae</taxon>
        <taxon>Rhizobium/Agrobacterium group</taxon>
        <taxon>Rhizobium</taxon>
    </lineage>
</organism>
<evidence type="ECO:0000256" key="5">
    <source>
        <dbReference type="ARBA" id="ARBA00022833"/>
    </source>
</evidence>
<evidence type="ECO:0000256" key="3">
    <source>
        <dbReference type="ARBA" id="ARBA00022723"/>
    </source>
</evidence>
<keyword evidence="3" id="KW-0479">Metal-binding</keyword>
<evidence type="ECO:0000313" key="7">
    <source>
        <dbReference type="EMBL" id="MBB6488661.1"/>
    </source>
</evidence>
<dbReference type="Pfam" id="PF01546">
    <property type="entry name" value="Peptidase_M20"/>
    <property type="match status" value="1"/>
</dbReference>
<evidence type="ECO:0000313" key="8">
    <source>
        <dbReference type="Proteomes" id="UP000565576"/>
    </source>
</evidence>
<dbReference type="SUPFAM" id="SSF55031">
    <property type="entry name" value="Bacterial exopeptidase dimerisation domain"/>
    <property type="match status" value="1"/>
</dbReference>
<reference evidence="7 8" key="1">
    <citation type="submission" date="2020-08" db="EMBL/GenBank/DDBJ databases">
        <title>Genomic Encyclopedia of Type Strains, Phase IV (KMG-V): Genome sequencing to study the core and pangenomes of soil and plant-associated prokaryotes.</title>
        <authorList>
            <person name="Whitman W."/>
        </authorList>
    </citation>
    <scope>NUCLEOTIDE SEQUENCE [LARGE SCALE GENOMIC DNA]</scope>
    <source>
        <strain evidence="7 8">SEMIA 4060</strain>
    </source>
</reference>
<evidence type="ECO:0000259" key="6">
    <source>
        <dbReference type="Pfam" id="PF07687"/>
    </source>
</evidence>
<dbReference type="CDD" id="cd08659">
    <property type="entry name" value="M20_ArgE_DapE-like"/>
    <property type="match status" value="1"/>
</dbReference>
<dbReference type="Gene3D" id="3.30.70.360">
    <property type="match status" value="1"/>
</dbReference>
<comment type="caution">
    <text evidence="7">The sequence shown here is derived from an EMBL/GenBank/DDBJ whole genome shotgun (WGS) entry which is preliminary data.</text>
</comment>
<dbReference type="Pfam" id="PF07687">
    <property type="entry name" value="M20_dimer"/>
    <property type="match status" value="1"/>
</dbReference>
<dbReference type="InterPro" id="IPR011650">
    <property type="entry name" value="Peptidase_M20_dimer"/>
</dbReference>
<evidence type="ECO:0000256" key="1">
    <source>
        <dbReference type="ARBA" id="ARBA00001947"/>
    </source>
</evidence>
<dbReference type="GO" id="GO:0046872">
    <property type="term" value="F:metal ion binding"/>
    <property type="evidence" value="ECO:0007669"/>
    <property type="project" value="UniProtKB-KW"/>
</dbReference>
<keyword evidence="4 7" id="KW-0378">Hydrolase</keyword>
<dbReference type="Proteomes" id="UP000565576">
    <property type="component" value="Unassembled WGS sequence"/>
</dbReference>